<keyword evidence="1" id="KW-0808">Transferase</keyword>
<proteinExistence type="predicted"/>
<keyword evidence="2" id="KW-1185">Reference proteome</keyword>
<organism evidence="1 2">
    <name type="scientific">Kickxella alabastrina</name>
    <dbReference type="NCBI Taxonomy" id="61397"/>
    <lineage>
        <taxon>Eukaryota</taxon>
        <taxon>Fungi</taxon>
        <taxon>Fungi incertae sedis</taxon>
        <taxon>Zoopagomycota</taxon>
        <taxon>Kickxellomycotina</taxon>
        <taxon>Kickxellomycetes</taxon>
        <taxon>Kickxellales</taxon>
        <taxon>Kickxellaceae</taxon>
        <taxon>Kickxella</taxon>
    </lineage>
</organism>
<gene>
    <name evidence="1" type="primary">fas2_8</name>
    <name evidence="1" type="ORF">LPJ66_004279</name>
</gene>
<keyword evidence="1" id="KW-0012">Acyltransferase</keyword>
<dbReference type="EMBL" id="JANBPG010000503">
    <property type="protein sequence ID" value="KAJ1895961.1"/>
    <property type="molecule type" value="Genomic_DNA"/>
</dbReference>
<name>A0ACC1IIE7_9FUNG</name>
<evidence type="ECO:0000313" key="2">
    <source>
        <dbReference type="Proteomes" id="UP001150581"/>
    </source>
</evidence>
<sequence>MSFYRISEIGLGLLILCGSFPQLDYPMVTGAAPIAVDGQQQVTPMVSVVKLTREQLKAAIDRHNSMHALADKQVYLSLTNGARMFVVSGVVESLGPFVQELQREFDSRGNDQSRVAFSQRKPGVLIKFLSINAPYHCALLQHATEGACAYATHKGWLLDLQDMRRPVRASNDGHDIRSEPNIAHYLLQSMCMLPVDWPMAVACKGITHVVDFGPGGANGFGAITQRILEGRGVAVVCAGAFASAGVSSQQQQLSVASKIDLYASDASVLLKAADWGQQFRPRLVRTKFDGQLQIDTPMSRLLGKPPVMVAGMTPSTVSEVFVSAVMRAGYHIELSGGGHFTEAMLRAKVDKILTLVGPGLGITVNSIYVNPSLWNTQYPAVQEMRREGVPMEGLCIGAGVPSFDVCNEIISSISAVGFRHIGLKPGSVATIRLVIKIAQANPDFPILLQWTGGRAGGHHSFEDFHQPILETYGAIRAQGNIVLVAGSGFGGVDDTLPYLTGEWSRRFDCAPMPFDGCLFGSRVMVAKEGMASDAVKEAIVAAPGIDDSEWEKTYQGPAGGIVTVMSEMGEPIHKIATRGVMLWKEMDDTIFSLPREKRLAVLMAKKDYIIRRLNDDFQKPWFGRKANGKSADLEEMTYAEVANRMVEVLYISHQSRWIDITMRNLVGDYLLRLEERFSATEKPALLQSFDQLNDPFAQVQAIIEAYPEGNTQLLATEDVQHFINLCMRPGQKPVPFIPIMDKDFHVWFKKDSLWQAEDVDAVPGQDVGRVCILQGPVAVRYATKANEPVKSILDGIYHGQIAALLERYYGGDESAVPTVEYLAASAPGRTGVPQGVTVTLKDTAHVFSIAADARQLPEADAWLEALGGSKPGWLRALLTTASVVQGQRVASNFVRQALRPAAGQVARVALRNGQPTAVVIAGASGSKEAEISMLGGSLIAFRMFVQARGRQCALELRFLYAPQTGAAVVHEVMAGRTDRIRQFYTQLWFDDVAAAERLLGSAERLLGSAARLYRGPDVVATQGDVAVFCAAIGAARRADSQAVPLDYAMRVIFPVLGACLLSAECGGDLGRLVHVSNAFTRVSGAAMRVGAHLRSEARLAEVVDGPAGRTVSIRGHVLVDGRPAVAVHSVFLFRGNSGSAAPGFRLVDEPLAELRIRDRAALARVRAKEWFVPMHVPAGAGASSLVRVGATLRFRLESRHQLGALGRPLAITTSGPVLARLSSSAEWTHVADVDCEGSAALGFLARHSEPAEKTHAFGGRVLGSYDVQVPRDASGYAKASGDLNPIHTHAAFAAAAGLPGPITHGMWTSAAVRGAVEAAACGGDGSRMVAYSARFVGVVLPGESLVVRVRVVGLRGGRLLVAASADSGAGRVLDASAEIDAPRTALLFGGQGTQAAGMGMDLYAASPAARDAWDAADAALRDAYGVSLLHVVRNNPRSATVHFAGPRGARVREALRALLPTEIAPDAASHAFTSPRGLLHATQFSQAALLVAAVAEAEHLRARGAFPADAAFAGHSLGEFAALAAVARVFSAEAAATVGFVRGLTMQRAVRRDPASGRSPYALLAVNPARVAPWFAAADLDAAVKCLAAAAGSGLLEVVNHNVRGAQYVVAGETRLLAALAVALGQLSNAQNEMTKDAAAKALGRVDACADSDEIAGLLASRATLPVPGVDMPFHSSLLRPSVAVFRSLLLEHLPVSHVHVVRLRGRYVPNLTAAPFDITRRYFESVHTLTGSGAIGRALDTWNDKLLADRSHEQRLAHTLLVEVLAHQLAAPVRWIETQDYLLNQAAIERFIEISPAPVLSNMLRHTLAAKPVSRRPATLSTSSDMDEILCRAGVEEPSESKNNGASKDAEQPHNNRTIPAITAPTTPAATATTMETNKSAPLSSAISVVPALPSPSKPIDDCPIPPIIVIRCLIAHRLKCPFASVSPAKPIKDFVAGKSTLQNEIIGDLQRDYGDDVPDRPEEIPLAELSGALPPLTSLLGKSSLTLVARMLASKMPGA</sequence>
<reference evidence="1" key="1">
    <citation type="submission" date="2022-07" db="EMBL/GenBank/DDBJ databases">
        <title>Phylogenomic reconstructions and comparative analyses of Kickxellomycotina fungi.</title>
        <authorList>
            <person name="Reynolds N.K."/>
            <person name="Stajich J.E."/>
            <person name="Barry K."/>
            <person name="Grigoriev I.V."/>
            <person name="Crous P."/>
            <person name="Smith M.E."/>
        </authorList>
    </citation>
    <scope>NUCLEOTIDE SEQUENCE</scope>
    <source>
        <strain evidence="1">Benny 63K</strain>
    </source>
</reference>
<feature type="non-terminal residue" evidence="1">
    <location>
        <position position="2001"/>
    </location>
</feature>
<evidence type="ECO:0000313" key="1">
    <source>
        <dbReference type="EMBL" id="KAJ1895961.1"/>
    </source>
</evidence>
<accession>A0ACC1IIE7</accession>
<comment type="caution">
    <text evidence="1">The sequence shown here is derived from an EMBL/GenBank/DDBJ whole genome shotgun (WGS) entry which is preliminary data.</text>
</comment>
<protein>
    <submittedName>
        <fullName evidence="1">Fatty acid synthase alpha subunit Lsd1</fullName>
        <ecNumber evidence="1">2.3.1.86</ecNumber>
    </submittedName>
</protein>
<dbReference type="EC" id="2.3.1.86" evidence="1"/>
<dbReference type="Proteomes" id="UP001150581">
    <property type="component" value="Unassembled WGS sequence"/>
</dbReference>